<protein>
    <submittedName>
        <fullName evidence="8">DMT family transporter</fullName>
    </submittedName>
</protein>
<sequence length="287" mass="30831">MAVKTVSTTLFTLAALFAFAANSVLCRLALNVERVDPISFTAIRLISAAAVLLLILSIRTRPTAKHIFKFGSVAGAFYLFVYAAGFSFAYITLNTATGALALFACVQFTMLFHNWLNGNKLTNIEKIGVLFSLIGFAYFVYPELGQPSLLGCLIMGVAGIAWGMYSLIGAKSNQPLLDTSSNFIRLMPISIVALCWLYFTSDFSISPAGLFYTLASGVLASGLGYAVWYYVLPKLPSSLAAVSQLSVPIWAALGGVMFVGESISLHLIISSCLILGGILLILFSRLK</sequence>
<keyword evidence="9" id="KW-1185">Reference proteome</keyword>
<feature type="transmembrane region" description="Helical" evidence="5">
    <location>
        <begin position="239"/>
        <end position="259"/>
    </location>
</feature>
<reference evidence="8 9" key="1">
    <citation type="submission" date="2022-01" db="EMBL/GenBank/DDBJ databases">
        <title>Paraglaciecola sp. G1-23.</title>
        <authorList>
            <person name="Jin M.S."/>
            <person name="Han D.M."/>
            <person name="Kim H.M."/>
            <person name="Jeon C.O."/>
        </authorList>
    </citation>
    <scope>NUCLEOTIDE SEQUENCE [LARGE SCALE GENOMIC DNA]</scope>
    <source>
        <strain evidence="8 9">G1-23</strain>
    </source>
</reference>
<evidence type="ECO:0000256" key="6">
    <source>
        <dbReference type="SAM" id="SignalP"/>
    </source>
</evidence>
<evidence type="ECO:0000256" key="3">
    <source>
        <dbReference type="ARBA" id="ARBA00022989"/>
    </source>
</evidence>
<evidence type="ECO:0000313" key="9">
    <source>
        <dbReference type="Proteomes" id="UP001521137"/>
    </source>
</evidence>
<feature type="transmembrane region" description="Helical" evidence="5">
    <location>
        <begin position="70"/>
        <end position="91"/>
    </location>
</feature>
<name>A0ABS9D937_9ALTE</name>
<dbReference type="PANTHER" id="PTHR32322:SF9">
    <property type="entry name" value="AMINO-ACID METABOLITE EFFLUX PUMP-RELATED"/>
    <property type="match status" value="1"/>
</dbReference>
<feature type="transmembrane region" description="Helical" evidence="5">
    <location>
        <begin position="123"/>
        <end position="141"/>
    </location>
</feature>
<evidence type="ECO:0000256" key="5">
    <source>
        <dbReference type="SAM" id="Phobius"/>
    </source>
</evidence>
<feature type="signal peptide" evidence="6">
    <location>
        <begin position="1"/>
        <end position="20"/>
    </location>
</feature>
<feature type="transmembrane region" description="Helical" evidence="5">
    <location>
        <begin position="182"/>
        <end position="199"/>
    </location>
</feature>
<dbReference type="RefSeq" id="WP_235313581.1">
    <property type="nucleotide sequence ID" value="NZ_JAKGAS010000008.1"/>
</dbReference>
<feature type="transmembrane region" description="Helical" evidence="5">
    <location>
        <begin position="38"/>
        <end position="58"/>
    </location>
</feature>
<keyword evidence="3 5" id="KW-1133">Transmembrane helix</keyword>
<dbReference type="PANTHER" id="PTHR32322">
    <property type="entry name" value="INNER MEMBRANE TRANSPORTER"/>
    <property type="match status" value="1"/>
</dbReference>
<feature type="domain" description="EamA" evidence="7">
    <location>
        <begin position="10"/>
        <end position="138"/>
    </location>
</feature>
<dbReference type="EMBL" id="JAKGAS010000008">
    <property type="protein sequence ID" value="MCF2949482.1"/>
    <property type="molecule type" value="Genomic_DNA"/>
</dbReference>
<dbReference type="InterPro" id="IPR000620">
    <property type="entry name" value="EamA_dom"/>
</dbReference>
<evidence type="ECO:0000256" key="1">
    <source>
        <dbReference type="ARBA" id="ARBA00004141"/>
    </source>
</evidence>
<organism evidence="8 9">
    <name type="scientific">Paraglaciecola algarum</name>
    <dbReference type="NCBI Taxonomy" id="3050085"/>
    <lineage>
        <taxon>Bacteria</taxon>
        <taxon>Pseudomonadati</taxon>
        <taxon>Pseudomonadota</taxon>
        <taxon>Gammaproteobacteria</taxon>
        <taxon>Alteromonadales</taxon>
        <taxon>Alteromonadaceae</taxon>
        <taxon>Paraglaciecola</taxon>
    </lineage>
</organism>
<evidence type="ECO:0000256" key="2">
    <source>
        <dbReference type="ARBA" id="ARBA00022692"/>
    </source>
</evidence>
<feature type="transmembrane region" description="Helical" evidence="5">
    <location>
        <begin position="97"/>
        <end position="116"/>
    </location>
</feature>
<feature type="domain" description="EamA" evidence="7">
    <location>
        <begin position="150"/>
        <end position="282"/>
    </location>
</feature>
<evidence type="ECO:0000313" key="8">
    <source>
        <dbReference type="EMBL" id="MCF2949482.1"/>
    </source>
</evidence>
<dbReference type="Pfam" id="PF00892">
    <property type="entry name" value="EamA"/>
    <property type="match status" value="2"/>
</dbReference>
<accession>A0ABS9D937</accession>
<feature type="transmembrane region" description="Helical" evidence="5">
    <location>
        <begin position="211"/>
        <end position="232"/>
    </location>
</feature>
<keyword evidence="6" id="KW-0732">Signal</keyword>
<feature type="transmembrane region" description="Helical" evidence="5">
    <location>
        <begin position="265"/>
        <end position="283"/>
    </location>
</feature>
<dbReference type="Proteomes" id="UP001521137">
    <property type="component" value="Unassembled WGS sequence"/>
</dbReference>
<keyword evidence="2 5" id="KW-0812">Transmembrane</keyword>
<evidence type="ECO:0000259" key="7">
    <source>
        <dbReference type="Pfam" id="PF00892"/>
    </source>
</evidence>
<gene>
    <name evidence="8" type="ORF">L0668_15285</name>
</gene>
<dbReference type="SUPFAM" id="SSF103481">
    <property type="entry name" value="Multidrug resistance efflux transporter EmrE"/>
    <property type="match status" value="2"/>
</dbReference>
<keyword evidence="4 5" id="KW-0472">Membrane</keyword>
<evidence type="ECO:0000256" key="4">
    <source>
        <dbReference type="ARBA" id="ARBA00023136"/>
    </source>
</evidence>
<comment type="subcellular location">
    <subcellularLocation>
        <location evidence="1">Membrane</location>
        <topology evidence="1">Multi-pass membrane protein</topology>
    </subcellularLocation>
</comment>
<dbReference type="InterPro" id="IPR037185">
    <property type="entry name" value="EmrE-like"/>
</dbReference>
<feature type="chain" id="PRO_5045404771" evidence="6">
    <location>
        <begin position="21"/>
        <end position="287"/>
    </location>
</feature>
<proteinExistence type="predicted"/>
<comment type="caution">
    <text evidence="8">The sequence shown here is derived from an EMBL/GenBank/DDBJ whole genome shotgun (WGS) entry which is preliminary data.</text>
</comment>
<dbReference type="InterPro" id="IPR050638">
    <property type="entry name" value="AA-Vitamin_Transporters"/>
</dbReference>
<dbReference type="Gene3D" id="1.10.3730.20">
    <property type="match status" value="1"/>
</dbReference>
<feature type="transmembrane region" description="Helical" evidence="5">
    <location>
        <begin position="147"/>
        <end position="170"/>
    </location>
</feature>